<dbReference type="InterPro" id="IPR023214">
    <property type="entry name" value="HAD_sf"/>
</dbReference>
<dbReference type="PANTHER" id="PTHR43434:SF1">
    <property type="entry name" value="PHOSPHOGLYCOLATE PHOSPHATASE"/>
    <property type="match status" value="1"/>
</dbReference>
<dbReference type="CDD" id="cd01427">
    <property type="entry name" value="HAD_like"/>
    <property type="match status" value="1"/>
</dbReference>
<dbReference type="Gene3D" id="1.10.150.240">
    <property type="entry name" value="Putative phosphatase, domain 2"/>
    <property type="match status" value="1"/>
</dbReference>
<dbReference type="GO" id="GO:0008967">
    <property type="term" value="F:phosphoglycolate phosphatase activity"/>
    <property type="evidence" value="ECO:0007669"/>
    <property type="project" value="TreeGrafter"/>
</dbReference>
<dbReference type="InterPro" id="IPR023198">
    <property type="entry name" value="PGP-like_dom2"/>
</dbReference>
<accession>A0A1C5IA59</accession>
<organism evidence="1 2">
    <name type="scientific">Micromonospora siamensis</name>
    <dbReference type="NCBI Taxonomy" id="299152"/>
    <lineage>
        <taxon>Bacteria</taxon>
        <taxon>Bacillati</taxon>
        <taxon>Actinomycetota</taxon>
        <taxon>Actinomycetes</taxon>
        <taxon>Micromonosporales</taxon>
        <taxon>Micromonosporaceae</taxon>
        <taxon>Micromonospora</taxon>
    </lineage>
</organism>
<dbReference type="Pfam" id="PF00702">
    <property type="entry name" value="Hydrolase"/>
    <property type="match status" value="1"/>
</dbReference>
<evidence type="ECO:0000313" key="2">
    <source>
        <dbReference type="Proteomes" id="UP000198210"/>
    </source>
</evidence>
<dbReference type="GO" id="GO:0005829">
    <property type="term" value="C:cytosol"/>
    <property type="evidence" value="ECO:0007669"/>
    <property type="project" value="TreeGrafter"/>
</dbReference>
<evidence type="ECO:0000313" key="1">
    <source>
        <dbReference type="EMBL" id="SCG54831.1"/>
    </source>
</evidence>
<keyword evidence="2" id="KW-1185">Reference proteome</keyword>
<protein>
    <submittedName>
        <fullName evidence="1">Phosphoglycolate phosphatase, HAD superfamily</fullName>
    </submittedName>
</protein>
<dbReference type="SUPFAM" id="SSF56784">
    <property type="entry name" value="HAD-like"/>
    <property type="match status" value="1"/>
</dbReference>
<dbReference type="AlphaFoldDB" id="A0A1C5IA59"/>
<proteinExistence type="predicted"/>
<dbReference type="InterPro" id="IPR036412">
    <property type="entry name" value="HAD-like_sf"/>
</dbReference>
<dbReference type="Proteomes" id="UP000198210">
    <property type="component" value="Chromosome I"/>
</dbReference>
<dbReference type="InterPro" id="IPR050155">
    <property type="entry name" value="HAD-like_hydrolase_sf"/>
</dbReference>
<dbReference type="RefSeq" id="WP_088971152.1">
    <property type="nucleotide sequence ID" value="NZ_JBHLYF010000028.1"/>
</dbReference>
<dbReference type="EMBL" id="LT607751">
    <property type="protein sequence ID" value="SCG54831.1"/>
    <property type="molecule type" value="Genomic_DNA"/>
</dbReference>
<name>A0A1C5IA59_9ACTN</name>
<gene>
    <name evidence="1" type="ORF">GA0074704_3089</name>
</gene>
<dbReference type="Gene3D" id="3.40.50.1000">
    <property type="entry name" value="HAD superfamily/HAD-like"/>
    <property type="match status" value="1"/>
</dbReference>
<reference evidence="1 2" key="1">
    <citation type="submission" date="2016-06" db="EMBL/GenBank/DDBJ databases">
        <authorList>
            <person name="Kjaerup R.B."/>
            <person name="Dalgaard T.S."/>
            <person name="Juul-Madsen H.R."/>
        </authorList>
    </citation>
    <scope>NUCLEOTIDE SEQUENCE [LARGE SCALE GENOMIC DNA]</scope>
    <source>
        <strain evidence="1 2">DSM 45097</strain>
    </source>
</reference>
<sequence length="252" mass="27718">MDPTAGIDHIVWDWNGTVFGDSRALIEATIEAFAACGLPPVTRTDYQRHHTQPITHFYERLAGRELTDQEQEQLDRCFHAAYGRHRERVTLTVDAVEALTRWDATGRGQSLLSMYPHERLVPLVTAAGIDRFFTRVDGTAPPGVPRKAPHLRRHLEIQRLRPERTVLVGDSVDDALAARECGTHCVVYHPGEDALHARDHVADLGVPVVATLRAAVDHVIGTWDGWPPGGTAVTAVVAPAPGDRPEAHRIGS</sequence>
<dbReference type="PANTHER" id="PTHR43434">
    <property type="entry name" value="PHOSPHOGLYCOLATE PHOSPHATASE"/>
    <property type="match status" value="1"/>
</dbReference>
<dbReference type="GO" id="GO:0006281">
    <property type="term" value="P:DNA repair"/>
    <property type="evidence" value="ECO:0007669"/>
    <property type="project" value="TreeGrafter"/>
</dbReference>